<dbReference type="AlphaFoldDB" id="A0A932CMJ8"/>
<feature type="region of interest" description="Disordered" evidence="1">
    <location>
        <begin position="204"/>
        <end position="223"/>
    </location>
</feature>
<sequence length="524" mass="58544">MARRPRYARTVLLGLGLLLTVQAWAPTSWSAVPPVDFWRTLLPLGGPPGSDQAPQAFHRAEQLGGMLHKILLRRSMDPELKATLAIILRRTQDLDLKSLYTHPTLPWREAPAGQKFFTYRGWVDGKDYRLALITRPPALSAPGDMMSKLALSPSGPSSASRRGFLVRFEHDLHTGPLGMEEELAMGEALLGLLDACSQSSLRAGLGDGISPDGTGPQGEGPEDHHLQGLFRGSFPRLATLLGRYLEVADVAQVYVDPRLGEPVTRMSLAIRVRKQPLKQDYPHFFRAYERLVLSSAYTLRVRDGSGRLLGESVRQGGHISIRFLTRRGLLYPANDHWQVADPRGLSLHRAHQRPHTIELSSWVRVLGMKVGVQKISLRSAYREGTSTWSLSQVPELILPWGLRQLFSPFVRPFLEYLRFGEEGRGLTYQWSFRPAGDGYIHQSRLFLPLRDSPLFSFLLKLGKDLGHSFSPEARQELLDLLGEMATAVRQDYQQARVALLSQRGPSVGRVIGNPSEGLRRVSLD</sequence>
<evidence type="ECO:0000313" key="2">
    <source>
        <dbReference type="EMBL" id="MBI2875836.1"/>
    </source>
</evidence>
<dbReference type="EMBL" id="JACPRF010000090">
    <property type="protein sequence ID" value="MBI2875836.1"/>
    <property type="molecule type" value="Genomic_DNA"/>
</dbReference>
<comment type="caution">
    <text evidence="2">The sequence shown here is derived from an EMBL/GenBank/DDBJ whole genome shotgun (WGS) entry which is preliminary data.</text>
</comment>
<evidence type="ECO:0000313" key="3">
    <source>
        <dbReference type="Proteomes" id="UP000769766"/>
    </source>
</evidence>
<proteinExistence type="predicted"/>
<reference evidence="2" key="1">
    <citation type="submission" date="2020-07" db="EMBL/GenBank/DDBJ databases">
        <title>Huge and variable diversity of episymbiotic CPR bacteria and DPANN archaea in groundwater ecosystems.</title>
        <authorList>
            <person name="He C.Y."/>
            <person name="Keren R."/>
            <person name="Whittaker M."/>
            <person name="Farag I.F."/>
            <person name="Doudna J."/>
            <person name="Cate J.H.D."/>
            <person name="Banfield J.F."/>
        </authorList>
    </citation>
    <scope>NUCLEOTIDE SEQUENCE</scope>
    <source>
        <strain evidence="2">NC_groundwater_672_Ag_B-0.1um_62_36</strain>
    </source>
</reference>
<accession>A0A932CMJ8</accession>
<evidence type="ECO:0000256" key="1">
    <source>
        <dbReference type="SAM" id="MobiDB-lite"/>
    </source>
</evidence>
<name>A0A932CMJ8_UNCTE</name>
<protein>
    <submittedName>
        <fullName evidence="2">Uncharacterized protein</fullName>
    </submittedName>
</protein>
<organism evidence="2 3">
    <name type="scientific">Tectimicrobiota bacterium</name>
    <dbReference type="NCBI Taxonomy" id="2528274"/>
    <lineage>
        <taxon>Bacteria</taxon>
        <taxon>Pseudomonadati</taxon>
        <taxon>Nitrospinota/Tectimicrobiota group</taxon>
        <taxon>Candidatus Tectimicrobiota</taxon>
    </lineage>
</organism>
<gene>
    <name evidence="2" type="ORF">HYY20_03025</name>
</gene>
<dbReference type="Proteomes" id="UP000769766">
    <property type="component" value="Unassembled WGS sequence"/>
</dbReference>